<dbReference type="PANTHER" id="PTHR43800:SF1">
    <property type="entry name" value="PEPTIDYL-LYSINE N-ACETYLTRANSFERASE YJAB"/>
    <property type="match status" value="1"/>
</dbReference>
<evidence type="ECO:0000256" key="1">
    <source>
        <dbReference type="ARBA" id="ARBA00022679"/>
    </source>
</evidence>
<dbReference type="RefSeq" id="WP_035317645.1">
    <property type="nucleotide sequence ID" value="NZ_CP113524.1"/>
</dbReference>
<dbReference type="SUPFAM" id="SSF55729">
    <property type="entry name" value="Acyl-CoA N-acyltransferases (Nat)"/>
    <property type="match status" value="1"/>
</dbReference>
<accession>A0ABY7AFX5</accession>
<sequence>MFIENPGRTEQLIKELVVIWEASVKATHIFLKEEERISLRPYVQEALKEIDQLIVVYQGEKPLGFMGIENQKVEMLFLEPACIGQGIGKKLITKAIEEYGVSYVDVNEQNPHAADFYKRAGFVVFERTEKDEMGNPFPILKMKLGSIMKTIGVKSKN</sequence>
<dbReference type="PANTHER" id="PTHR43800">
    <property type="entry name" value="PEPTIDYL-LYSINE N-ACETYLTRANSFERASE YJAB"/>
    <property type="match status" value="1"/>
</dbReference>
<dbReference type="CDD" id="cd04301">
    <property type="entry name" value="NAT_SF"/>
    <property type="match status" value="1"/>
</dbReference>
<keyword evidence="5" id="KW-1185">Reference proteome</keyword>
<dbReference type="Proteomes" id="UP001163115">
    <property type="component" value="Chromosome"/>
</dbReference>
<keyword evidence="1 4" id="KW-0808">Transferase</keyword>
<name>A0ABY7AFX5_9FIRM</name>
<organism evidence="4 5">
    <name type="scientific">Lacrimispora xylanolytica</name>
    <dbReference type="NCBI Taxonomy" id="29375"/>
    <lineage>
        <taxon>Bacteria</taxon>
        <taxon>Bacillati</taxon>
        <taxon>Bacillota</taxon>
        <taxon>Clostridia</taxon>
        <taxon>Lachnospirales</taxon>
        <taxon>Lachnospiraceae</taxon>
        <taxon>Lacrimispora</taxon>
    </lineage>
</organism>
<evidence type="ECO:0000259" key="3">
    <source>
        <dbReference type="PROSITE" id="PS51186"/>
    </source>
</evidence>
<proteinExistence type="predicted"/>
<dbReference type="EMBL" id="CP113524">
    <property type="protein sequence ID" value="WAJ25240.1"/>
    <property type="molecule type" value="Genomic_DNA"/>
</dbReference>
<reference evidence="4" key="1">
    <citation type="submission" date="2022-11" db="EMBL/GenBank/DDBJ databases">
        <title>Lacrimispora xylanolytica sy1, complete genome.</title>
        <authorList>
            <person name="Choi S."/>
        </authorList>
    </citation>
    <scope>NUCLEOTIDE SEQUENCE</scope>
    <source>
        <strain evidence="4">Sy1</strain>
    </source>
</reference>
<evidence type="ECO:0000256" key="2">
    <source>
        <dbReference type="ARBA" id="ARBA00023315"/>
    </source>
</evidence>
<dbReference type="PROSITE" id="PS51186">
    <property type="entry name" value="GNAT"/>
    <property type="match status" value="1"/>
</dbReference>
<dbReference type="InterPro" id="IPR016181">
    <property type="entry name" value="Acyl_CoA_acyltransferase"/>
</dbReference>
<dbReference type="Pfam" id="PF13673">
    <property type="entry name" value="Acetyltransf_10"/>
    <property type="match status" value="1"/>
</dbReference>
<evidence type="ECO:0000313" key="4">
    <source>
        <dbReference type="EMBL" id="WAJ25240.1"/>
    </source>
</evidence>
<protein>
    <submittedName>
        <fullName evidence="4">GNAT family N-acetyltransferase</fullName>
        <ecNumber evidence="4">2.3.1.-</ecNumber>
    </submittedName>
</protein>
<dbReference type="GO" id="GO:0016746">
    <property type="term" value="F:acyltransferase activity"/>
    <property type="evidence" value="ECO:0007669"/>
    <property type="project" value="UniProtKB-KW"/>
</dbReference>
<dbReference type="EC" id="2.3.1.-" evidence="4"/>
<evidence type="ECO:0000313" key="5">
    <source>
        <dbReference type="Proteomes" id="UP001163115"/>
    </source>
</evidence>
<dbReference type="Gene3D" id="3.40.630.30">
    <property type="match status" value="1"/>
</dbReference>
<keyword evidence="2 4" id="KW-0012">Acyltransferase</keyword>
<feature type="domain" description="N-acetyltransferase" evidence="3">
    <location>
        <begin position="17"/>
        <end position="138"/>
    </location>
</feature>
<gene>
    <name evidence="4" type="ORF">OW255_06960</name>
</gene>
<dbReference type="InterPro" id="IPR000182">
    <property type="entry name" value="GNAT_dom"/>
</dbReference>